<dbReference type="PANTHER" id="PTHR15074:SF0">
    <property type="entry name" value="METHYL-CPG-BINDING DOMAIN PROTEIN 4-LIKE PROTEIN"/>
    <property type="match status" value="1"/>
</dbReference>
<evidence type="ECO:0000313" key="5">
    <source>
        <dbReference type="EMBL" id="KIM61257.1"/>
    </source>
</evidence>
<evidence type="ECO:0000256" key="1">
    <source>
        <dbReference type="ARBA" id="ARBA00004123"/>
    </source>
</evidence>
<protein>
    <recommendedName>
        <fullName evidence="4">HhH-GPD domain-containing protein</fullName>
    </recommendedName>
</protein>
<dbReference type="InParanoid" id="A0A0C3A8R2"/>
<dbReference type="Proteomes" id="UP000053989">
    <property type="component" value="Unassembled WGS sequence"/>
</dbReference>
<dbReference type="Gene3D" id="1.10.340.30">
    <property type="entry name" value="Hypothetical protein, domain 2"/>
    <property type="match status" value="1"/>
</dbReference>
<dbReference type="InterPro" id="IPR045138">
    <property type="entry name" value="MeCP2/MBD4"/>
</dbReference>
<feature type="compositionally biased region" description="Low complexity" evidence="3">
    <location>
        <begin position="211"/>
        <end position="222"/>
    </location>
</feature>
<dbReference type="HOGENOM" id="CLU_466269_0_0_1"/>
<dbReference type="OrthoDB" id="10265068at2759"/>
<evidence type="ECO:0000259" key="4">
    <source>
        <dbReference type="SMART" id="SM00478"/>
    </source>
</evidence>
<keyword evidence="6" id="KW-1185">Reference proteome</keyword>
<dbReference type="EMBL" id="KN822054">
    <property type="protein sequence ID" value="KIM61257.1"/>
    <property type="molecule type" value="Genomic_DNA"/>
</dbReference>
<evidence type="ECO:0000313" key="6">
    <source>
        <dbReference type="Proteomes" id="UP000053989"/>
    </source>
</evidence>
<feature type="region of interest" description="Disordered" evidence="3">
    <location>
        <begin position="128"/>
        <end position="147"/>
    </location>
</feature>
<dbReference type="InterPro" id="IPR011257">
    <property type="entry name" value="DNA_glycosylase"/>
</dbReference>
<name>A0A0C3A8R2_9AGAM</name>
<accession>A0A0C3A8R2</accession>
<organism evidence="5 6">
    <name type="scientific">Scleroderma citrinum Foug A</name>
    <dbReference type="NCBI Taxonomy" id="1036808"/>
    <lineage>
        <taxon>Eukaryota</taxon>
        <taxon>Fungi</taxon>
        <taxon>Dikarya</taxon>
        <taxon>Basidiomycota</taxon>
        <taxon>Agaricomycotina</taxon>
        <taxon>Agaricomycetes</taxon>
        <taxon>Agaricomycetidae</taxon>
        <taxon>Boletales</taxon>
        <taxon>Sclerodermatineae</taxon>
        <taxon>Sclerodermataceae</taxon>
        <taxon>Scleroderma</taxon>
    </lineage>
</organism>
<dbReference type="AlphaFoldDB" id="A0A0C3A8R2"/>
<reference evidence="5 6" key="1">
    <citation type="submission" date="2014-04" db="EMBL/GenBank/DDBJ databases">
        <authorList>
            <consortium name="DOE Joint Genome Institute"/>
            <person name="Kuo A."/>
            <person name="Kohler A."/>
            <person name="Nagy L.G."/>
            <person name="Floudas D."/>
            <person name="Copeland A."/>
            <person name="Barry K.W."/>
            <person name="Cichocki N."/>
            <person name="Veneault-Fourrey C."/>
            <person name="LaButti K."/>
            <person name="Lindquist E.A."/>
            <person name="Lipzen A."/>
            <person name="Lundell T."/>
            <person name="Morin E."/>
            <person name="Murat C."/>
            <person name="Sun H."/>
            <person name="Tunlid A."/>
            <person name="Henrissat B."/>
            <person name="Grigoriev I.V."/>
            <person name="Hibbett D.S."/>
            <person name="Martin F."/>
            <person name="Nordberg H.P."/>
            <person name="Cantor M.N."/>
            <person name="Hua S.X."/>
        </authorList>
    </citation>
    <scope>NUCLEOTIDE SEQUENCE [LARGE SCALE GENOMIC DNA]</scope>
    <source>
        <strain evidence="5 6">Foug A</strain>
    </source>
</reference>
<dbReference type="GO" id="GO:0005634">
    <property type="term" value="C:nucleus"/>
    <property type="evidence" value="ECO:0007669"/>
    <property type="project" value="UniProtKB-SubCell"/>
</dbReference>
<reference evidence="6" key="2">
    <citation type="submission" date="2015-01" db="EMBL/GenBank/DDBJ databases">
        <title>Evolutionary Origins and Diversification of the Mycorrhizal Mutualists.</title>
        <authorList>
            <consortium name="DOE Joint Genome Institute"/>
            <consortium name="Mycorrhizal Genomics Consortium"/>
            <person name="Kohler A."/>
            <person name="Kuo A."/>
            <person name="Nagy L.G."/>
            <person name="Floudas D."/>
            <person name="Copeland A."/>
            <person name="Barry K.W."/>
            <person name="Cichocki N."/>
            <person name="Veneault-Fourrey C."/>
            <person name="LaButti K."/>
            <person name="Lindquist E.A."/>
            <person name="Lipzen A."/>
            <person name="Lundell T."/>
            <person name="Morin E."/>
            <person name="Murat C."/>
            <person name="Riley R."/>
            <person name="Ohm R."/>
            <person name="Sun H."/>
            <person name="Tunlid A."/>
            <person name="Henrissat B."/>
            <person name="Grigoriev I.V."/>
            <person name="Hibbett D.S."/>
            <person name="Martin F."/>
        </authorList>
    </citation>
    <scope>NUCLEOTIDE SEQUENCE [LARGE SCALE GENOMIC DNA]</scope>
    <source>
        <strain evidence="6">Foug A</strain>
    </source>
</reference>
<feature type="region of interest" description="Disordered" evidence="3">
    <location>
        <begin position="63"/>
        <end position="104"/>
    </location>
</feature>
<dbReference type="SUPFAM" id="SSF48150">
    <property type="entry name" value="DNA-glycosylase"/>
    <property type="match status" value="1"/>
</dbReference>
<dbReference type="GO" id="GO:0006285">
    <property type="term" value="P:base-excision repair, AP site formation"/>
    <property type="evidence" value="ECO:0007669"/>
    <property type="project" value="UniProtKB-ARBA"/>
</dbReference>
<dbReference type="GO" id="GO:0003824">
    <property type="term" value="F:catalytic activity"/>
    <property type="evidence" value="ECO:0007669"/>
    <property type="project" value="InterPro"/>
</dbReference>
<sequence>MKAARPATPLTPALSQWLRRSFAYTPEPTSESKKLHHDVHSRCLTEPRRSCDTIVAGTQDMVSRLRPSTKRKRANSSSMEVPEDVLPRLSKAKKSRRKSDAAHSKVMSECEELHSCLVRHPRLVPLEKSSAAATPSGPRGQTEQRGRRVVLDAVEIVRRKCSKRPSVMKGVLEEGKTEAPNSNLKPRSPVGLLVPMDNTTSTFSRKRKHSSPSSSMLTSKPSATKRRRKSAKQSSRAQNEVAHFTPRVSRCKSAPPLAVTTTPLRISKYFDSASAQVTSPAVSVRDFLTDPESVTLATRLASTKPSRTVGSPVGMAFNSTSAKWSPASGSRIAPQEKYEALDADFMIMLGKLKPILIQESIRDDPWKVLLAVRMLNVTTGRAAIPIFWKIMNRWPTPRELIDAPLDELVELLRPLGLYNKRAKWFKEISQRYMDDPPRYASSRPEAEVMTASQKPCTRQTRSRARIGSPYPHTPISHFPGVGPYALDSFRIFCRGSFDPEGDTTNEVWKQVMPSDKELVRYLMEQKWKWAYEEHKIWYPGGIGVVREVDVPYLITLVDELAEHYDAMIGGQGYINRFIDHVSSVD</sequence>
<dbReference type="PANTHER" id="PTHR15074">
    <property type="entry name" value="METHYL-CPG-BINDING PROTEIN"/>
    <property type="match status" value="1"/>
</dbReference>
<evidence type="ECO:0000256" key="2">
    <source>
        <dbReference type="ARBA" id="ARBA00023242"/>
    </source>
</evidence>
<dbReference type="STRING" id="1036808.A0A0C3A8R2"/>
<dbReference type="InterPro" id="IPR003265">
    <property type="entry name" value="HhH-GPD_domain"/>
</dbReference>
<dbReference type="SMART" id="SM00478">
    <property type="entry name" value="ENDO3c"/>
    <property type="match status" value="1"/>
</dbReference>
<keyword evidence="2" id="KW-0539">Nucleus</keyword>
<feature type="region of interest" description="Disordered" evidence="3">
    <location>
        <begin position="169"/>
        <end position="245"/>
    </location>
</feature>
<comment type="subcellular location">
    <subcellularLocation>
        <location evidence="1">Nucleus</location>
    </subcellularLocation>
</comment>
<dbReference type="Pfam" id="PF00730">
    <property type="entry name" value="HhH-GPD"/>
    <property type="match status" value="1"/>
</dbReference>
<feature type="domain" description="HhH-GPD" evidence="4">
    <location>
        <begin position="374"/>
        <end position="532"/>
    </location>
</feature>
<dbReference type="GO" id="GO:0003677">
    <property type="term" value="F:DNA binding"/>
    <property type="evidence" value="ECO:0007669"/>
    <property type="project" value="InterPro"/>
</dbReference>
<gene>
    <name evidence="5" type="ORF">SCLCIDRAFT_1216164</name>
</gene>
<feature type="region of interest" description="Disordered" evidence="3">
    <location>
        <begin position="436"/>
        <end position="465"/>
    </location>
</feature>
<evidence type="ECO:0000256" key="3">
    <source>
        <dbReference type="SAM" id="MobiDB-lite"/>
    </source>
</evidence>
<proteinExistence type="predicted"/>
<feature type="compositionally biased region" description="Polar residues" evidence="3">
    <location>
        <begin position="450"/>
        <end position="459"/>
    </location>
</feature>